<reference evidence="2" key="1">
    <citation type="submission" date="2020-08" db="EMBL/GenBank/DDBJ databases">
        <title>Hyunsoonleella sp. strain SJ7 genome sequencing and assembly.</title>
        <authorList>
            <person name="Kim I."/>
        </authorList>
    </citation>
    <scope>NUCLEOTIDE SEQUENCE</scope>
    <source>
        <strain evidence="2">SJ7</strain>
    </source>
</reference>
<feature type="transmembrane region" description="Helical" evidence="1">
    <location>
        <begin position="40"/>
        <end position="58"/>
    </location>
</feature>
<feature type="transmembrane region" description="Helical" evidence="1">
    <location>
        <begin position="12"/>
        <end position="28"/>
    </location>
</feature>
<dbReference type="RefSeq" id="WP_186563695.1">
    <property type="nucleotide sequence ID" value="NZ_JACNMF010000005.1"/>
</dbReference>
<feature type="transmembrane region" description="Helical" evidence="1">
    <location>
        <begin position="64"/>
        <end position="83"/>
    </location>
</feature>
<keyword evidence="1" id="KW-0472">Membrane</keyword>
<comment type="caution">
    <text evidence="2">The sequence shown here is derived from an EMBL/GenBank/DDBJ whole genome shotgun (WGS) entry which is preliminary data.</text>
</comment>
<evidence type="ECO:0008006" key="4">
    <source>
        <dbReference type="Google" id="ProtNLM"/>
    </source>
</evidence>
<keyword evidence="1" id="KW-1133">Transmembrane helix</keyword>
<gene>
    <name evidence="2" type="ORF">H7U19_15060</name>
</gene>
<keyword evidence="3" id="KW-1185">Reference proteome</keyword>
<protein>
    <recommendedName>
        <fullName evidence="4">Chloroplast import component protein (Tic20)</fullName>
    </recommendedName>
</protein>
<name>A0A923HEK6_9FLAO</name>
<dbReference type="AlphaFoldDB" id="A0A923HEK6"/>
<proteinExistence type="predicted"/>
<evidence type="ECO:0000256" key="1">
    <source>
        <dbReference type="SAM" id="Phobius"/>
    </source>
</evidence>
<evidence type="ECO:0000313" key="3">
    <source>
        <dbReference type="Proteomes" id="UP000656244"/>
    </source>
</evidence>
<keyword evidence="1" id="KW-0812">Transmembrane</keyword>
<accession>A0A923HEK6</accession>
<evidence type="ECO:0000313" key="2">
    <source>
        <dbReference type="EMBL" id="MBC3759731.1"/>
    </source>
</evidence>
<dbReference type="Proteomes" id="UP000656244">
    <property type="component" value="Unassembled WGS sequence"/>
</dbReference>
<sequence>MTQQEIQEGKTFAIVAYITFIGLIVAIIKNLNQKNPFTAFHVRQMIGLVLLLIFSNLTEKYVNSWLGTILWFGTFAFWVYGLITAVRGETKLIPFFGKLFQEWFQNIGK</sequence>
<dbReference type="EMBL" id="JACNMF010000005">
    <property type="protein sequence ID" value="MBC3759731.1"/>
    <property type="molecule type" value="Genomic_DNA"/>
</dbReference>
<organism evidence="2 3">
    <name type="scientific">Hyunsoonleella aquatilis</name>
    <dbReference type="NCBI Taxonomy" id="2762758"/>
    <lineage>
        <taxon>Bacteria</taxon>
        <taxon>Pseudomonadati</taxon>
        <taxon>Bacteroidota</taxon>
        <taxon>Flavobacteriia</taxon>
        <taxon>Flavobacteriales</taxon>
        <taxon>Flavobacteriaceae</taxon>
    </lineage>
</organism>